<name>A0A8I1W4A5_PLESH</name>
<dbReference type="PRINTS" id="PR00300">
    <property type="entry name" value="CLPPROTEASEA"/>
</dbReference>
<dbReference type="PANTHER" id="PTHR32204">
    <property type="entry name" value="ATPASE RAVA"/>
    <property type="match status" value="1"/>
</dbReference>
<sequence length="544" mass="62489">MMFSAQQGERLNSRVSRLNHHLCEGVYERQNAFKLSLLAALSGESIFLLGPPGIGKSLIARRLMCAFKEASTFEYLMTRFSTPEEVFGPLSIQALKEQGQYVRLTEGYLPSSHIVFLDEIWKASPAILNTLLTVLNERLFRNGTQTLRLPMRLLLTASNELPDPQGGLDPFYDRMLLRVYVGKVEQKDNFRSMVVAADDVYRDPVPPELKISEQEYQEWQQQIPQVQLPDPCFEKIYFIKTRLEEKQALAPELDLYISDRRWKKAIYLLRACAFFNGRSQITPPDLLILVNCLWRDLPTRDFIRALIGEYAREEAYEQRELALQISHLQEQVARQQEARRLAVRPALKKSSGLRGERYQLDLTHAGQYRHMAHKGLLRLIPLLPQAQLSTQPAEAAYQILVDPQELQKQLLRGSGTIAAFVNTQTSVQHLSFALDSRQQLVVRDTRNQDIPLGISGIWPVSVHTEQAWQQELDELASMQQKLYQQLMLARSQFTHTLPHHFADQIFIDQIQASLDQLLQELTQLAQELTALETCYQRVKEHASA</sequence>
<dbReference type="Pfam" id="PF20265">
    <property type="entry name" value="LARA_dom"/>
    <property type="match status" value="1"/>
</dbReference>
<dbReference type="Gene3D" id="2.40.128.430">
    <property type="match status" value="1"/>
</dbReference>
<dbReference type="InterPro" id="IPR001270">
    <property type="entry name" value="ClpA/B"/>
</dbReference>
<feature type="domain" description="AAA+ ATPase" evidence="2">
    <location>
        <begin position="42"/>
        <end position="185"/>
    </location>
</feature>
<dbReference type="SUPFAM" id="SSF52540">
    <property type="entry name" value="P-loop containing nucleoside triphosphate hydrolases"/>
    <property type="match status" value="1"/>
</dbReference>
<dbReference type="Gene3D" id="1.20.58.1510">
    <property type="match status" value="1"/>
</dbReference>
<evidence type="ECO:0000313" key="4">
    <source>
        <dbReference type="Proteomes" id="UP000664658"/>
    </source>
</evidence>
<dbReference type="CDD" id="cd00009">
    <property type="entry name" value="AAA"/>
    <property type="match status" value="1"/>
</dbReference>
<accession>A0A8I1W4A5</accession>
<dbReference type="InterPro" id="IPR046932">
    <property type="entry name" value="RavA_LARA_sf"/>
</dbReference>
<evidence type="ECO:0000259" key="2">
    <source>
        <dbReference type="SMART" id="SM00382"/>
    </source>
</evidence>
<dbReference type="PANTHER" id="PTHR32204:SF0">
    <property type="entry name" value="ATPASE RAVA"/>
    <property type="match status" value="1"/>
</dbReference>
<dbReference type="Gene3D" id="3.40.50.300">
    <property type="entry name" value="P-loop containing nucleotide triphosphate hydrolases"/>
    <property type="match status" value="1"/>
</dbReference>
<organism evidence="3 4">
    <name type="scientific">Plesiomonas shigelloides</name>
    <name type="common">Aeromonas shigelloides</name>
    <dbReference type="NCBI Taxonomy" id="703"/>
    <lineage>
        <taxon>Bacteria</taxon>
        <taxon>Pseudomonadati</taxon>
        <taxon>Pseudomonadota</taxon>
        <taxon>Gammaproteobacteria</taxon>
        <taxon>Enterobacterales</taxon>
        <taxon>Enterobacteriaceae</taxon>
        <taxon>Plesiomonas</taxon>
    </lineage>
</organism>
<comment type="caution">
    <text evidence="3">The sequence shown here is derived from an EMBL/GenBank/DDBJ whole genome shotgun (WGS) entry which is preliminary data.</text>
</comment>
<dbReference type="AlphaFoldDB" id="A0A8I1W4A5"/>
<protein>
    <submittedName>
        <fullName evidence="3">AAA family ATPase</fullName>
    </submittedName>
</protein>
<dbReference type="InterPro" id="IPR045427">
    <property type="entry name" value="MoxR"/>
</dbReference>
<dbReference type="GO" id="GO:0005524">
    <property type="term" value="F:ATP binding"/>
    <property type="evidence" value="ECO:0007669"/>
    <property type="project" value="InterPro"/>
</dbReference>
<evidence type="ECO:0000256" key="1">
    <source>
        <dbReference type="SAM" id="Coils"/>
    </source>
</evidence>
<dbReference type="InterPro" id="IPR050513">
    <property type="entry name" value="RavA_ATPases"/>
</dbReference>
<dbReference type="InterPro" id="IPR046898">
    <property type="entry name" value="RavA_LARA_dom"/>
</dbReference>
<dbReference type="Pfam" id="PF17868">
    <property type="entry name" value="AAA_lid_8"/>
    <property type="match status" value="1"/>
</dbReference>
<dbReference type="SMART" id="SM00382">
    <property type="entry name" value="AAA"/>
    <property type="match status" value="1"/>
</dbReference>
<keyword evidence="1" id="KW-0175">Coiled coil</keyword>
<dbReference type="InterPro" id="IPR041538">
    <property type="entry name" value="RavA-like_AAA_lid"/>
</dbReference>
<reference evidence="3" key="1">
    <citation type="submission" date="2021-03" db="EMBL/GenBank/DDBJ databases">
        <title>Plesiomonas shigelloides zfcc0051, isolated from zebrafish feces.</title>
        <authorList>
            <person name="Vanderhoek Z."/>
            <person name="Gaulke C."/>
        </authorList>
    </citation>
    <scope>NUCLEOTIDE SEQUENCE</scope>
    <source>
        <strain evidence="3">Zfcc0051</strain>
    </source>
</reference>
<evidence type="ECO:0000313" key="3">
    <source>
        <dbReference type="EMBL" id="MBO1107253.1"/>
    </source>
</evidence>
<gene>
    <name evidence="3" type="ORF">J2R62_03300</name>
</gene>
<proteinExistence type="predicted"/>
<dbReference type="EMBL" id="JAFNAA010000003">
    <property type="protein sequence ID" value="MBO1107253.1"/>
    <property type="molecule type" value="Genomic_DNA"/>
</dbReference>
<dbReference type="InterPro" id="IPR027417">
    <property type="entry name" value="P-loop_NTPase"/>
</dbReference>
<dbReference type="InterPro" id="IPR003593">
    <property type="entry name" value="AAA+_ATPase"/>
</dbReference>
<feature type="coiled-coil region" evidence="1">
    <location>
        <begin position="507"/>
        <end position="534"/>
    </location>
</feature>
<dbReference type="Pfam" id="PF20030">
    <property type="entry name" value="bpMoxR"/>
    <property type="match status" value="1"/>
</dbReference>
<dbReference type="Proteomes" id="UP000664658">
    <property type="component" value="Unassembled WGS sequence"/>
</dbReference>